<keyword evidence="2" id="KW-1185">Reference proteome</keyword>
<name>A0AAE1PHL8_9EUCA</name>
<reference evidence="1" key="1">
    <citation type="submission" date="2023-11" db="EMBL/GenBank/DDBJ databases">
        <title>Genome assemblies of two species of porcelain crab, Petrolisthes cinctipes and Petrolisthes manimaculis (Anomura: Porcellanidae).</title>
        <authorList>
            <person name="Angst P."/>
        </authorList>
    </citation>
    <scope>NUCLEOTIDE SEQUENCE</scope>
    <source>
        <strain evidence="1">PB745_02</strain>
        <tissue evidence="1">Gill</tissue>
    </source>
</reference>
<dbReference type="Proteomes" id="UP001292094">
    <property type="component" value="Unassembled WGS sequence"/>
</dbReference>
<gene>
    <name evidence="1" type="ORF">Pmani_019464</name>
</gene>
<accession>A0AAE1PHL8</accession>
<protein>
    <submittedName>
        <fullName evidence="1">Uncharacterized protein</fullName>
    </submittedName>
</protein>
<evidence type="ECO:0000313" key="1">
    <source>
        <dbReference type="EMBL" id="KAK4308850.1"/>
    </source>
</evidence>
<organism evidence="1 2">
    <name type="scientific">Petrolisthes manimaculis</name>
    <dbReference type="NCBI Taxonomy" id="1843537"/>
    <lineage>
        <taxon>Eukaryota</taxon>
        <taxon>Metazoa</taxon>
        <taxon>Ecdysozoa</taxon>
        <taxon>Arthropoda</taxon>
        <taxon>Crustacea</taxon>
        <taxon>Multicrustacea</taxon>
        <taxon>Malacostraca</taxon>
        <taxon>Eumalacostraca</taxon>
        <taxon>Eucarida</taxon>
        <taxon>Decapoda</taxon>
        <taxon>Pleocyemata</taxon>
        <taxon>Anomura</taxon>
        <taxon>Galatheoidea</taxon>
        <taxon>Porcellanidae</taxon>
        <taxon>Petrolisthes</taxon>
    </lineage>
</organism>
<dbReference type="AlphaFoldDB" id="A0AAE1PHL8"/>
<sequence>MTTFYPHYYQSHHHYPQHPHIYTTLNTHKAPHPRHYQGHHHHQHLHFHPPPHASNHDDGVRVTSLTGVLHAPASSPLAHPPAHLQPPTCNRPHALAAHTHTHLHVQSATVPPIFPNSMCSHDNLPAYLLYPTPHLTTTARPHNKHTLTR</sequence>
<comment type="caution">
    <text evidence="1">The sequence shown here is derived from an EMBL/GenBank/DDBJ whole genome shotgun (WGS) entry which is preliminary data.</text>
</comment>
<dbReference type="EMBL" id="JAWZYT010001836">
    <property type="protein sequence ID" value="KAK4308850.1"/>
    <property type="molecule type" value="Genomic_DNA"/>
</dbReference>
<evidence type="ECO:0000313" key="2">
    <source>
        <dbReference type="Proteomes" id="UP001292094"/>
    </source>
</evidence>
<proteinExistence type="predicted"/>